<dbReference type="PANTHER" id="PTHR45627">
    <property type="entry name" value="ADENYLATE CYCLASE TYPE 1"/>
    <property type="match status" value="1"/>
</dbReference>
<dbReference type="PROSITE" id="PS50125">
    <property type="entry name" value="GUANYLATE_CYCLASE_2"/>
    <property type="match status" value="1"/>
</dbReference>
<evidence type="ECO:0000256" key="11">
    <source>
        <dbReference type="ARBA" id="ARBA00022989"/>
    </source>
</evidence>
<keyword evidence="11 19" id="KW-1133">Transmembrane helix</keyword>
<dbReference type="SUPFAM" id="SSF55073">
    <property type="entry name" value="Nucleotide cyclase"/>
    <property type="match status" value="1"/>
</dbReference>
<evidence type="ECO:0000256" key="1">
    <source>
        <dbReference type="ARBA" id="ARBA00001593"/>
    </source>
</evidence>
<evidence type="ECO:0000256" key="17">
    <source>
        <dbReference type="ARBA" id="ARBA00064436"/>
    </source>
</evidence>
<keyword evidence="12" id="KW-0115">cAMP biosynthesis</keyword>
<dbReference type="RefSeq" id="WP_181930758.1">
    <property type="nucleotide sequence ID" value="NZ_CP054698.1"/>
</dbReference>
<name>A0A7D7LFB0_9NOSO</name>
<comment type="catalytic activity">
    <reaction evidence="1">
        <text>ATP = 3',5'-cyclic AMP + diphosphate</text>
        <dbReference type="Rhea" id="RHEA:15389"/>
        <dbReference type="ChEBI" id="CHEBI:30616"/>
        <dbReference type="ChEBI" id="CHEBI:33019"/>
        <dbReference type="ChEBI" id="CHEBI:58165"/>
        <dbReference type="EC" id="4.6.1.1"/>
    </reaction>
</comment>
<gene>
    <name evidence="21" type="ORF">HUN01_07595</name>
</gene>
<keyword evidence="22" id="KW-1185">Reference proteome</keyword>
<comment type="subunit">
    <text evidence="17">Homodimer. Can also exist as monomer.</text>
</comment>
<proteinExistence type="inferred from homology"/>
<dbReference type="FunFam" id="3.30.70.1230:FF:000033">
    <property type="entry name" value="Adenylate cyclase"/>
    <property type="match status" value="1"/>
</dbReference>
<dbReference type="Pfam" id="PF00211">
    <property type="entry name" value="Guanylate_cyc"/>
    <property type="match status" value="1"/>
</dbReference>
<evidence type="ECO:0000256" key="4">
    <source>
        <dbReference type="ARBA" id="ARBA00012201"/>
    </source>
</evidence>
<dbReference type="GO" id="GO:0035556">
    <property type="term" value="P:intracellular signal transduction"/>
    <property type="evidence" value="ECO:0007669"/>
    <property type="project" value="InterPro"/>
</dbReference>
<dbReference type="InterPro" id="IPR018297">
    <property type="entry name" value="A/G_cyclase_CS"/>
</dbReference>
<evidence type="ECO:0000259" key="20">
    <source>
        <dbReference type="PROSITE" id="PS50125"/>
    </source>
</evidence>
<dbReference type="AlphaFoldDB" id="A0A7D7LFB0"/>
<feature type="transmembrane region" description="Helical" evidence="19">
    <location>
        <begin position="47"/>
        <end position="68"/>
    </location>
</feature>
<evidence type="ECO:0000256" key="19">
    <source>
        <dbReference type="SAM" id="Phobius"/>
    </source>
</evidence>
<dbReference type="Gene3D" id="3.30.70.1230">
    <property type="entry name" value="Nucleotide cyclase"/>
    <property type="match status" value="1"/>
</dbReference>
<sequence>MIHPSNSDKNQLDALISHGMSYRQTNNNLAESYKEQRQSFLLKRLQLQAQIMLVSGLTLIAFFLWANSQLQGKIYAFKIGIVVELFTLICWGLCKTSIGRRYPNLIFLSLCWSVTCAVQIDVALLFNNLEPRSNIWTLMFLTQATIVPVQWWLHLIAQIGTIVCYLILYLLYSPQLTHTSAFYIEQGLYLFWTCMICVFSVYLYERLRKKEFYARKAMELAQYKSERLLLNILPEMIAEQLKQQPTTIADSFLEVTVLFADIVGFTELSSRTSPAELVELLNTIFCLFDQLAERHGVEKIKTIGDAYMAVAGLPNQSNNHAPAIANMALDMQKAVATFNEENNQSFCIRVGISTGPVVAGVIGLKKFAYDLWGDTVNTASRMESHGIAGSIQVCEASYQFLKDNYLLEKRGLIQVKGKGEMMTYILKGINLKT</sequence>
<evidence type="ECO:0000256" key="14">
    <source>
        <dbReference type="ARBA" id="ARBA00023239"/>
    </source>
</evidence>
<keyword evidence="7" id="KW-0479">Metal-binding</keyword>
<evidence type="ECO:0000256" key="5">
    <source>
        <dbReference type="ARBA" id="ARBA00021420"/>
    </source>
</evidence>
<dbReference type="GO" id="GO:0005524">
    <property type="term" value="F:ATP binding"/>
    <property type="evidence" value="ECO:0007669"/>
    <property type="project" value="UniProtKB-KW"/>
</dbReference>
<feature type="transmembrane region" description="Helical" evidence="19">
    <location>
        <begin position="105"/>
        <end position="129"/>
    </location>
</feature>
<evidence type="ECO:0000256" key="3">
    <source>
        <dbReference type="ARBA" id="ARBA00004141"/>
    </source>
</evidence>
<evidence type="ECO:0000256" key="10">
    <source>
        <dbReference type="ARBA" id="ARBA00022842"/>
    </source>
</evidence>
<feature type="transmembrane region" description="Helical" evidence="19">
    <location>
        <begin position="183"/>
        <end position="204"/>
    </location>
</feature>
<keyword evidence="13 19" id="KW-0472">Membrane</keyword>
<dbReference type="EMBL" id="CP054698">
    <property type="protein sequence ID" value="QMS87447.1"/>
    <property type="molecule type" value="Genomic_DNA"/>
</dbReference>
<keyword evidence="6 19" id="KW-0812">Transmembrane</keyword>
<dbReference type="GO" id="GO:0004016">
    <property type="term" value="F:adenylate cyclase activity"/>
    <property type="evidence" value="ECO:0007669"/>
    <property type="project" value="UniProtKB-EC"/>
</dbReference>
<evidence type="ECO:0000313" key="22">
    <source>
        <dbReference type="Proteomes" id="UP000514713"/>
    </source>
</evidence>
<dbReference type="GO" id="GO:0046872">
    <property type="term" value="F:metal ion binding"/>
    <property type="evidence" value="ECO:0007669"/>
    <property type="project" value="UniProtKB-KW"/>
</dbReference>
<dbReference type="PANTHER" id="PTHR45627:SF12">
    <property type="entry name" value="ADENYLATE CYCLASE TYPE 2"/>
    <property type="match status" value="1"/>
</dbReference>
<dbReference type="Proteomes" id="UP000514713">
    <property type="component" value="Chromosome"/>
</dbReference>
<evidence type="ECO:0000256" key="13">
    <source>
        <dbReference type="ARBA" id="ARBA00023136"/>
    </source>
</evidence>
<evidence type="ECO:0000256" key="16">
    <source>
        <dbReference type="ARBA" id="ARBA00032637"/>
    </source>
</evidence>
<comment type="cofactor">
    <cofactor evidence="2">
        <name>Mg(2+)</name>
        <dbReference type="ChEBI" id="CHEBI:18420"/>
    </cofactor>
</comment>
<feature type="domain" description="Guanylate cyclase" evidence="20">
    <location>
        <begin position="256"/>
        <end position="383"/>
    </location>
</feature>
<keyword evidence="9" id="KW-0067">ATP-binding</keyword>
<dbReference type="KEGG" id="ned:HUN01_07595"/>
<evidence type="ECO:0000256" key="12">
    <source>
        <dbReference type="ARBA" id="ARBA00022998"/>
    </source>
</evidence>
<evidence type="ECO:0000313" key="21">
    <source>
        <dbReference type="EMBL" id="QMS87447.1"/>
    </source>
</evidence>
<protein>
    <recommendedName>
        <fullName evidence="5">Adenylate cyclase</fullName>
        <ecNumber evidence="4">4.6.1.1</ecNumber>
    </recommendedName>
    <alternativeName>
        <fullName evidence="15">ATP pyrophosphate-lyase</fullName>
    </alternativeName>
    <alternativeName>
        <fullName evidence="16">Adenylyl cyclase</fullName>
    </alternativeName>
</protein>
<evidence type="ECO:0000256" key="6">
    <source>
        <dbReference type="ARBA" id="ARBA00022692"/>
    </source>
</evidence>
<feature type="transmembrane region" description="Helical" evidence="19">
    <location>
        <begin position="74"/>
        <end position="93"/>
    </location>
</feature>
<dbReference type="SMART" id="SM00044">
    <property type="entry name" value="CYCc"/>
    <property type="match status" value="1"/>
</dbReference>
<dbReference type="GO" id="GO:0006171">
    <property type="term" value="P:cAMP biosynthetic process"/>
    <property type="evidence" value="ECO:0007669"/>
    <property type="project" value="UniProtKB-KW"/>
</dbReference>
<evidence type="ECO:0000256" key="8">
    <source>
        <dbReference type="ARBA" id="ARBA00022741"/>
    </source>
</evidence>
<comment type="similarity">
    <text evidence="18">Belongs to the adenylyl cyclase class-4/guanylyl cyclase family.</text>
</comment>
<keyword evidence="14 18" id="KW-0456">Lyase</keyword>
<feature type="transmembrane region" description="Helical" evidence="19">
    <location>
        <begin position="149"/>
        <end position="171"/>
    </location>
</feature>
<evidence type="ECO:0000256" key="15">
    <source>
        <dbReference type="ARBA" id="ARBA00032597"/>
    </source>
</evidence>
<evidence type="ECO:0000256" key="7">
    <source>
        <dbReference type="ARBA" id="ARBA00022723"/>
    </source>
</evidence>
<dbReference type="InterPro" id="IPR001054">
    <property type="entry name" value="A/G_cyclase"/>
</dbReference>
<organism evidence="21 22">
    <name type="scientific">Nostoc edaphicum CCNP1411</name>
    <dbReference type="NCBI Taxonomy" id="1472755"/>
    <lineage>
        <taxon>Bacteria</taxon>
        <taxon>Bacillati</taxon>
        <taxon>Cyanobacteriota</taxon>
        <taxon>Cyanophyceae</taxon>
        <taxon>Nostocales</taxon>
        <taxon>Nostocaceae</taxon>
        <taxon>Nostoc</taxon>
    </lineage>
</organism>
<keyword evidence="10" id="KW-0460">Magnesium</keyword>
<evidence type="ECO:0000256" key="9">
    <source>
        <dbReference type="ARBA" id="ARBA00022840"/>
    </source>
</evidence>
<dbReference type="PROSITE" id="PS00452">
    <property type="entry name" value="GUANYLATE_CYCLASE_1"/>
    <property type="match status" value="1"/>
</dbReference>
<evidence type="ECO:0000256" key="18">
    <source>
        <dbReference type="RuleBase" id="RU000405"/>
    </source>
</evidence>
<dbReference type="InterPro" id="IPR029787">
    <property type="entry name" value="Nucleotide_cyclase"/>
</dbReference>
<dbReference type="GO" id="GO:0005886">
    <property type="term" value="C:plasma membrane"/>
    <property type="evidence" value="ECO:0007669"/>
    <property type="project" value="UniProtKB-ARBA"/>
</dbReference>
<dbReference type="EC" id="4.6.1.1" evidence="4"/>
<comment type="subcellular location">
    <subcellularLocation>
        <location evidence="3">Membrane</location>
        <topology evidence="3">Multi-pass membrane protein</topology>
    </subcellularLocation>
</comment>
<keyword evidence="8" id="KW-0547">Nucleotide-binding</keyword>
<reference evidence="22" key="1">
    <citation type="submission" date="2020-06" db="EMBL/GenBank/DDBJ databases">
        <title>Nostoc edaphicum CCNP1411 genome.</title>
        <authorList>
            <person name="Fidor A."/>
            <person name="Grabski M."/>
            <person name="Gawor J."/>
            <person name="Gromadka R."/>
            <person name="Wegrzyn G."/>
            <person name="Mazur-Marzec H."/>
        </authorList>
    </citation>
    <scope>NUCLEOTIDE SEQUENCE [LARGE SCALE GENOMIC DNA]</scope>
    <source>
        <strain evidence="22">CCNP1411</strain>
    </source>
</reference>
<accession>A0A7D7LFB0</accession>
<dbReference type="CDD" id="cd07302">
    <property type="entry name" value="CHD"/>
    <property type="match status" value="1"/>
</dbReference>
<dbReference type="GO" id="GO:0007189">
    <property type="term" value="P:adenylate cyclase-activating G protein-coupled receptor signaling pathway"/>
    <property type="evidence" value="ECO:0007669"/>
    <property type="project" value="TreeGrafter"/>
</dbReference>
<evidence type="ECO:0000256" key="2">
    <source>
        <dbReference type="ARBA" id="ARBA00001946"/>
    </source>
</evidence>